<evidence type="ECO:0000259" key="18">
    <source>
        <dbReference type="PROSITE" id="PS50110"/>
    </source>
</evidence>
<dbReference type="InterPro" id="IPR003660">
    <property type="entry name" value="HAMP_dom"/>
</dbReference>
<dbReference type="CDD" id="cd19411">
    <property type="entry name" value="MCP2201-like_sensor"/>
    <property type="match status" value="1"/>
</dbReference>
<keyword evidence="8" id="KW-0547">Nucleotide-binding</keyword>
<keyword evidence="15" id="KW-0175">Coiled coil</keyword>
<feature type="domain" description="Response regulatory" evidence="18">
    <location>
        <begin position="807"/>
        <end position="923"/>
    </location>
</feature>
<dbReference type="SUPFAM" id="SSF158472">
    <property type="entry name" value="HAMP domain-like"/>
    <property type="match status" value="1"/>
</dbReference>
<comment type="caution">
    <text evidence="20">The sequence shown here is derived from an EMBL/GenBank/DDBJ whole genome shotgun (WGS) entry which is preliminary data.</text>
</comment>
<dbReference type="Pfam" id="PF12729">
    <property type="entry name" value="4HB_MCP_1"/>
    <property type="match status" value="1"/>
</dbReference>
<gene>
    <name evidence="20" type="ORF">GCM10010978_05840</name>
</gene>
<dbReference type="InterPro" id="IPR001789">
    <property type="entry name" value="Sig_transdc_resp-reg_receiver"/>
</dbReference>
<dbReference type="SUPFAM" id="SSF55874">
    <property type="entry name" value="ATPase domain of HSP90 chaperone/DNA topoisomerase II/histidine kinase"/>
    <property type="match status" value="1"/>
</dbReference>
<dbReference type="Gene3D" id="3.40.50.2300">
    <property type="match status" value="2"/>
</dbReference>
<proteinExistence type="inferred from homology"/>
<dbReference type="PRINTS" id="PR00344">
    <property type="entry name" value="BCTRLSENSOR"/>
</dbReference>
<comment type="subcellular location">
    <subcellularLocation>
        <location evidence="2">Cell membrane</location>
        <topology evidence="2">Multi-pass membrane protein</topology>
    </subcellularLocation>
</comment>
<keyword evidence="10" id="KW-0067">ATP-binding</keyword>
<dbReference type="AlphaFoldDB" id="A0A8J2ZQH8"/>
<dbReference type="InterPro" id="IPR047347">
    <property type="entry name" value="YvaQ-like_sensor"/>
</dbReference>
<dbReference type="InterPro" id="IPR003594">
    <property type="entry name" value="HATPase_dom"/>
</dbReference>
<dbReference type="InterPro" id="IPR036097">
    <property type="entry name" value="HisK_dim/P_sf"/>
</dbReference>
<dbReference type="Pfam" id="PF02518">
    <property type="entry name" value="HATPase_c"/>
    <property type="match status" value="1"/>
</dbReference>
<keyword evidence="21" id="KW-1185">Reference proteome</keyword>
<protein>
    <recommendedName>
        <fullName evidence="13">Circadian input-output histidine kinase CikA</fullName>
        <ecNumber evidence="4">2.7.13.3</ecNumber>
    </recommendedName>
</protein>
<dbReference type="Gene3D" id="3.30.565.10">
    <property type="entry name" value="Histidine kinase-like ATPase, C-terminal domain"/>
    <property type="match status" value="1"/>
</dbReference>
<keyword evidence="12 16" id="KW-0472">Membrane</keyword>
<evidence type="ECO:0000256" key="4">
    <source>
        <dbReference type="ARBA" id="ARBA00012438"/>
    </source>
</evidence>
<dbReference type="CDD" id="cd17546">
    <property type="entry name" value="REC_hyHK_CKI1_RcsC-like"/>
    <property type="match status" value="1"/>
</dbReference>
<dbReference type="SMART" id="SM00387">
    <property type="entry name" value="HATPase_c"/>
    <property type="match status" value="1"/>
</dbReference>
<feature type="transmembrane region" description="Helical" evidence="16">
    <location>
        <begin position="185"/>
        <end position="204"/>
    </location>
</feature>
<organism evidence="20 21">
    <name type="scientific">Compostibacillus humi</name>
    <dbReference type="NCBI Taxonomy" id="1245525"/>
    <lineage>
        <taxon>Bacteria</taxon>
        <taxon>Bacillati</taxon>
        <taxon>Bacillota</taxon>
        <taxon>Bacilli</taxon>
        <taxon>Bacillales</taxon>
        <taxon>Bacillaceae</taxon>
        <taxon>Compostibacillus</taxon>
    </lineage>
</organism>
<dbReference type="PROSITE" id="PS50110">
    <property type="entry name" value="RESPONSE_REGULATORY"/>
    <property type="match status" value="2"/>
</dbReference>
<keyword evidence="7" id="KW-0808">Transferase</keyword>
<evidence type="ECO:0000256" key="12">
    <source>
        <dbReference type="ARBA" id="ARBA00023136"/>
    </source>
</evidence>
<reference evidence="20" key="1">
    <citation type="journal article" date="2014" name="Int. J. Syst. Evol. Microbiol.">
        <title>Complete genome sequence of Corynebacterium casei LMG S-19264T (=DSM 44701T), isolated from a smear-ripened cheese.</title>
        <authorList>
            <consortium name="US DOE Joint Genome Institute (JGI-PGF)"/>
            <person name="Walter F."/>
            <person name="Albersmeier A."/>
            <person name="Kalinowski J."/>
            <person name="Ruckert C."/>
        </authorList>
    </citation>
    <scope>NUCLEOTIDE SEQUENCE</scope>
    <source>
        <strain evidence="20">CGMCC 1.12360</strain>
    </source>
</reference>
<evidence type="ECO:0000256" key="5">
    <source>
        <dbReference type="ARBA" id="ARBA00022475"/>
    </source>
</evidence>
<dbReference type="Gene3D" id="6.10.340.10">
    <property type="match status" value="1"/>
</dbReference>
<feature type="modified residue" description="4-aspartylphosphate" evidence="14">
    <location>
        <position position="1000"/>
    </location>
</feature>
<dbReference type="InterPro" id="IPR003661">
    <property type="entry name" value="HisK_dim/P_dom"/>
</dbReference>
<comment type="catalytic activity">
    <reaction evidence="1">
        <text>ATP + protein L-histidine = ADP + protein N-phospho-L-histidine.</text>
        <dbReference type="EC" id="2.7.13.3"/>
    </reaction>
</comment>
<dbReference type="Pfam" id="PF00512">
    <property type="entry name" value="HisKA"/>
    <property type="match status" value="1"/>
</dbReference>
<dbReference type="SMART" id="SM00304">
    <property type="entry name" value="HAMP"/>
    <property type="match status" value="1"/>
</dbReference>
<keyword evidence="11" id="KW-0902">Two-component regulatory system</keyword>
<accession>A0A8J2ZQH8</accession>
<dbReference type="PROSITE" id="PS50885">
    <property type="entry name" value="HAMP"/>
    <property type="match status" value="1"/>
</dbReference>
<dbReference type="EMBL" id="BMEV01000007">
    <property type="protein sequence ID" value="GGH70666.1"/>
    <property type="molecule type" value="Genomic_DNA"/>
</dbReference>
<evidence type="ECO:0000256" key="8">
    <source>
        <dbReference type="ARBA" id="ARBA00022741"/>
    </source>
</evidence>
<dbReference type="SUPFAM" id="SSF55781">
    <property type="entry name" value="GAF domain-like"/>
    <property type="match status" value="1"/>
</dbReference>
<dbReference type="InterPro" id="IPR003018">
    <property type="entry name" value="GAF"/>
</dbReference>
<dbReference type="SMART" id="SM00388">
    <property type="entry name" value="HisKA"/>
    <property type="match status" value="1"/>
</dbReference>
<evidence type="ECO:0000259" key="19">
    <source>
        <dbReference type="PROSITE" id="PS50885"/>
    </source>
</evidence>
<dbReference type="InterPro" id="IPR024478">
    <property type="entry name" value="HlyB_4HB_MCP"/>
</dbReference>
<evidence type="ECO:0000259" key="17">
    <source>
        <dbReference type="PROSITE" id="PS50109"/>
    </source>
</evidence>
<dbReference type="SUPFAM" id="SSF52172">
    <property type="entry name" value="CheY-like"/>
    <property type="match status" value="2"/>
</dbReference>
<dbReference type="CDD" id="cd00156">
    <property type="entry name" value="REC"/>
    <property type="match status" value="1"/>
</dbReference>
<evidence type="ECO:0000313" key="20">
    <source>
        <dbReference type="EMBL" id="GGH70666.1"/>
    </source>
</evidence>
<dbReference type="PROSITE" id="PS50109">
    <property type="entry name" value="HIS_KIN"/>
    <property type="match status" value="1"/>
</dbReference>
<evidence type="ECO:0000256" key="10">
    <source>
        <dbReference type="ARBA" id="ARBA00022840"/>
    </source>
</evidence>
<dbReference type="CDD" id="cd16922">
    <property type="entry name" value="HATPase_EvgS-ArcB-TorS-like"/>
    <property type="match status" value="1"/>
</dbReference>
<dbReference type="Proteomes" id="UP000602050">
    <property type="component" value="Unassembled WGS sequence"/>
</dbReference>
<keyword evidence="9" id="KW-0418">Kinase</keyword>
<feature type="domain" description="HAMP" evidence="19">
    <location>
        <begin position="208"/>
        <end position="262"/>
    </location>
</feature>
<dbReference type="GO" id="GO:0005524">
    <property type="term" value="F:ATP binding"/>
    <property type="evidence" value="ECO:0007669"/>
    <property type="project" value="UniProtKB-KW"/>
</dbReference>
<reference evidence="20" key="2">
    <citation type="submission" date="2020-09" db="EMBL/GenBank/DDBJ databases">
        <authorList>
            <person name="Sun Q."/>
            <person name="Zhou Y."/>
        </authorList>
    </citation>
    <scope>NUCLEOTIDE SEQUENCE</scope>
    <source>
        <strain evidence="20">CGMCC 1.12360</strain>
    </source>
</reference>
<dbReference type="SMART" id="SM00065">
    <property type="entry name" value="GAF"/>
    <property type="match status" value="1"/>
</dbReference>
<dbReference type="Pfam" id="PF00672">
    <property type="entry name" value="HAMP"/>
    <property type="match status" value="1"/>
</dbReference>
<sequence>MDVKIRTQMLLVLSTLPILLFLFIGMESRQMAGFQKVSNTLMKNYELTILSEEIQLNLKDNAIYLRNLILTPEQEGMEKEINKIDALSEEIDDQMSKLESFSYTEEQNELVKHVVRQYEQYTAYKEEIIQHVLDGNREEARTKLEAYSQEMQEVFYSSLTEMTDTFEDDTTALMENEEKTYARNFWTEVIVLGAVIIGIFLMFFRNVHVFTSRLKKITSTMNAIASGKMGLDTGIEIKGNDELDEVATSFNQMSQSLKKEQEREQEEGWVKTHIAEITKSMSGQKTPDALAETFLSEIVPLVEGSHAVFYIAEESQEEEPIYTLRASYAFKERKHMKTVFRLGEGLVGQCAYEKKPIILANVPRDYIAIQSGLGEAPPCFLYLLPVIHEGEVKGIIEIASFQPFEDKEQRLLEELVSNLGITLDNVIGRIKQAKLLEETQTLMEEIQTQSEELQTQQEELIAKNEELEKQTNVLRQSEERLKVQQEELEQANVELEEKTNSLEEQNKRFEEKNKELEQIKTELEQKAKELALSSKYKTEFLANMSHELRTPLNSMLILSKLLSENKEQTLSSKQVEYAKTIYSSGKDLLMLINDILDLSKIESGKMDIYPTDVAIDEIIEFAESSFQPVADEKNVRFRIMKEADLPETIYTDETKLQQVLKNLLANAFKFTEEGEVTLEIKRKGPHFAFVVADTGIGIAEEHLNTIFSAFHQADGTTSRKYGGTGLGLSISKELSELLGGWIEVESELGKGSTFTFYVGNFRHNSCLEEAAAGLDNEVQPEVTETIKEDTRKEAKQAMPEENSHIKRLLIVDDDRTQRNSMMELLGDMNVIMKAVSTGKEAMEELKRNSYDCLVLDLGLTDTTGFDLLEKLTEQEKYDHLKVFVYTGRDVTSDEERFLEKHADSIIIKDEHAPARLKKEIALYLDGITLQTTPKNNDTEVRNNDKLEGKHILIADDDVRNVYALSSILEQYGIQISFAENGKEAINVLTGNPSIDLVVMDIMMPELDGYGAIQQIRAMDEYKNLPIIALTAKAMKGDREKSLEIGASDYIVKPVDIDQFMSLIKVWLFKKEGKSDA</sequence>
<feature type="domain" description="Response regulatory" evidence="18">
    <location>
        <begin position="950"/>
        <end position="1067"/>
    </location>
</feature>
<evidence type="ECO:0000256" key="13">
    <source>
        <dbReference type="ARBA" id="ARBA00074306"/>
    </source>
</evidence>
<evidence type="ECO:0000256" key="14">
    <source>
        <dbReference type="PROSITE-ProRule" id="PRU00169"/>
    </source>
</evidence>
<dbReference type="InterPro" id="IPR036890">
    <property type="entry name" value="HATPase_C_sf"/>
</dbReference>
<dbReference type="InterPro" id="IPR011006">
    <property type="entry name" value="CheY-like_superfamily"/>
</dbReference>
<dbReference type="GO" id="GO:0005886">
    <property type="term" value="C:plasma membrane"/>
    <property type="evidence" value="ECO:0007669"/>
    <property type="project" value="UniProtKB-SubCell"/>
</dbReference>
<dbReference type="InterPro" id="IPR029016">
    <property type="entry name" value="GAF-like_dom_sf"/>
</dbReference>
<evidence type="ECO:0000256" key="15">
    <source>
        <dbReference type="SAM" id="Coils"/>
    </source>
</evidence>
<keyword evidence="16" id="KW-1133">Transmembrane helix</keyword>
<evidence type="ECO:0000256" key="1">
    <source>
        <dbReference type="ARBA" id="ARBA00000085"/>
    </source>
</evidence>
<evidence type="ECO:0000313" key="21">
    <source>
        <dbReference type="Proteomes" id="UP000602050"/>
    </source>
</evidence>
<dbReference type="Gene3D" id="1.10.287.130">
    <property type="match status" value="1"/>
</dbReference>
<evidence type="ECO:0000256" key="2">
    <source>
        <dbReference type="ARBA" id="ARBA00004651"/>
    </source>
</evidence>
<dbReference type="EC" id="2.7.13.3" evidence="4"/>
<dbReference type="CDD" id="cd00082">
    <property type="entry name" value="HisKA"/>
    <property type="match status" value="1"/>
</dbReference>
<dbReference type="CDD" id="cd06225">
    <property type="entry name" value="HAMP"/>
    <property type="match status" value="1"/>
</dbReference>
<feature type="transmembrane region" description="Helical" evidence="16">
    <location>
        <begin position="6"/>
        <end position="26"/>
    </location>
</feature>
<evidence type="ECO:0000256" key="6">
    <source>
        <dbReference type="ARBA" id="ARBA00022553"/>
    </source>
</evidence>
<dbReference type="FunFam" id="3.30.565.10:FF:000010">
    <property type="entry name" value="Sensor histidine kinase RcsC"/>
    <property type="match status" value="1"/>
</dbReference>
<comment type="similarity">
    <text evidence="3">In the N-terminal section; belongs to the phytochrome family.</text>
</comment>
<feature type="modified residue" description="4-aspartylphosphate" evidence="14">
    <location>
        <position position="856"/>
    </location>
</feature>
<dbReference type="SMART" id="SM00448">
    <property type="entry name" value="REC"/>
    <property type="match status" value="2"/>
</dbReference>
<keyword evidence="6 14" id="KW-0597">Phosphoprotein</keyword>
<dbReference type="InterPro" id="IPR004358">
    <property type="entry name" value="Sig_transdc_His_kin-like_C"/>
</dbReference>
<dbReference type="PANTHER" id="PTHR45339:SF1">
    <property type="entry name" value="HYBRID SIGNAL TRANSDUCTION HISTIDINE KINASE J"/>
    <property type="match status" value="1"/>
</dbReference>
<keyword evidence="5" id="KW-1003">Cell membrane</keyword>
<dbReference type="Gene3D" id="3.30.450.40">
    <property type="match status" value="1"/>
</dbReference>
<evidence type="ECO:0000256" key="3">
    <source>
        <dbReference type="ARBA" id="ARBA00006402"/>
    </source>
</evidence>
<dbReference type="PANTHER" id="PTHR45339">
    <property type="entry name" value="HYBRID SIGNAL TRANSDUCTION HISTIDINE KINASE J"/>
    <property type="match status" value="1"/>
</dbReference>
<evidence type="ECO:0000256" key="11">
    <source>
        <dbReference type="ARBA" id="ARBA00023012"/>
    </source>
</evidence>
<name>A0A8J2ZQH8_9BACI</name>
<keyword evidence="16" id="KW-0812">Transmembrane</keyword>
<evidence type="ECO:0000256" key="7">
    <source>
        <dbReference type="ARBA" id="ARBA00022679"/>
    </source>
</evidence>
<dbReference type="Pfam" id="PF13185">
    <property type="entry name" value="GAF_2"/>
    <property type="match status" value="1"/>
</dbReference>
<dbReference type="Pfam" id="PF00072">
    <property type="entry name" value="Response_reg"/>
    <property type="match status" value="2"/>
</dbReference>
<feature type="coiled-coil region" evidence="15">
    <location>
        <begin position="436"/>
        <end position="533"/>
    </location>
</feature>
<evidence type="ECO:0000256" key="9">
    <source>
        <dbReference type="ARBA" id="ARBA00022777"/>
    </source>
</evidence>
<dbReference type="SUPFAM" id="SSF47384">
    <property type="entry name" value="Homodimeric domain of signal transducing histidine kinase"/>
    <property type="match status" value="1"/>
</dbReference>
<feature type="domain" description="Histidine kinase" evidence="17">
    <location>
        <begin position="543"/>
        <end position="762"/>
    </location>
</feature>
<dbReference type="InterPro" id="IPR005467">
    <property type="entry name" value="His_kinase_dom"/>
</dbReference>
<dbReference type="GO" id="GO:0000155">
    <property type="term" value="F:phosphorelay sensor kinase activity"/>
    <property type="evidence" value="ECO:0007669"/>
    <property type="project" value="InterPro"/>
</dbReference>
<evidence type="ECO:0000256" key="16">
    <source>
        <dbReference type="SAM" id="Phobius"/>
    </source>
</evidence>